<accession>A0A1E1W2X7</accession>
<dbReference type="Pfam" id="PF17921">
    <property type="entry name" value="Integrase_H2C2"/>
    <property type="match status" value="1"/>
</dbReference>
<dbReference type="AlphaFoldDB" id="A0A1E1W2X7"/>
<dbReference type="InterPro" id="IPR041588">
    <property type="entry name" value="Integrase_H2C2"/>
</dbReference>
<dbReference type="EMBL" id="GDQN01009721">
    <property type="protein sequence ID" value="JAT81333.1"/>
    <property type="molecule type" value="Transcribed_RNA"/>
</dbReference>
<sequence>DALSRNTTLPANSGDHLCVNIYTIEQDNWLLSLQKADPDISRILQILKPEDDLECKDIRKNYTVKNHVVYRKIDDQLRLVVPRSARWQVCRANHDEIGHHGYSKTLERIQSTYWFPKLRK</sequence>
<gene>
    <name evidence="2" type="ORF">g.902</name>
</gene>
<feature type="non-terminal residue" evidence="2">
    <location>
        <position position="1"/>
    </location>
</feature>
<proteinExistence type="predicted"/>
<protein>
    <recommendedName>
        <fullName evidence="1">Integrase zinc-binding domain-containing protein</fullName>
    </recommendedName>
</protein>
<evidence type="ECO:0000313" key="2">
    <source>
        <dbReference type="EMBL" id="JAT81333.1"/>
    </source>
</evidence>
<feature type="non-terminal residue" evidence="2">
    <location>
        <position position="120"/>
    </location>
</feature>
<dbReference type="OrthoDB" id="115435at2759"/>
<reference evidence="2" key="1">
    <citation type="submission" date="2015-09" db="EMBL/GenBank/DDBJ databases">
        <title>De novo assembly of Pectinophora gossypiella (Pink Bollworm) gut transcriptome.</title>
        <authorList>
            <person name="Tassone E.E."/>
        </authorList>
    </citation>
    <scope>NUCLEOTIDE SEQUENCE</scope>
</reference>
<feature type="domain" description="Integrase zinc-binding" evidence="1">
    <location>
        <begin position="81"/>
        <end position="120"/>
    </location>
</feature>
<dbReference type="Gene3D" id="1.10.340.70">
    <property type="match status" value="1"/>
</dbReference>
<organism evidence="2">
    <name type="scientific">Pectinophora gossypiella</name>
    <name type="common">Cotton pink bollworm</name>
    <name type="synonym">Depressaria gossypiella</name>
    <dbReference type="NCBI Taxonomy" id="13191"/>
    <lineage>
        <taxon>Eukaryota</taxon>
        <taxon>Metazoa</taxon>
        <taxon>Ecdysozoa</taxon>
        <taxon>Arthropoda</taxon>
        <taxon>Hexapoda</taxon>
        <taxon>Insecta</taxon>
        <taxon>Pterygota</taxon>
        <taxon>Neoptera</taxon>
        <taxon>Endopterygota</taxon>
        <taxon>Lepidoptera</taxon>
        <taxon>Glossata</taxon>
        <taxon>Ditrysia</taxon>
        <taxon>Gelechioidea</taxon>
        <taxon>Gelechiidae</taxon>
        <taxon>Apatetrinae</taxon>
        <taxon>Pectinophora</taxon>
    </lineage>
</organism>
<name>A0A1E1W2X7_PECGO</name>
<evidence type="ECO:0000259" key="1">
    <source>
        <dbReference type="Pfam" id="PF17921"/>
    </source>
</evidence>